<dbReference type="SUPFAM" id="SSF46689">
    <property type="entry name" value="Homeodomain-like"/>
    <property type="match status" value="1"/>
</dbReference>
<keyword evidence="3" id="KW-0804">Transcription</keyword>
<evidence type="ECO:0000256" key="4">
    <source>
        <dbReference type="PROSITE-ProRule" id="PRU00339"/>
    </source>
</evidence>
<dbReference type="InterPro" id="IPR011990">
    <property type="entry name" value="TPR-like_helical_dom_sf"/>
</dbReference>
<name>A0ABZ0W9F9_9BACT</name>
<evidence type="ECO:0000256" key="3">
    <source>
        <dbReference type="ARBA" id="ARBA00023163"/>
    </source>
</evidence>
<protein>
    <submittedName>
        <fullName evidence="8">AraC family transcriptional regulator</fullName>
    </submittedName>
</protein>
<dbReference type="Pfam" id="PF12833">
    <property type="entry name" value="HTH_18"/>
    <property type="match status" value="1"/>
</dbReference>
<dbReference type="Gene3D" id="1.10.10.60">
    <property type="entry name" value="Homeodomain-like"/>
    <property type="match status" value="2"/>
</dbReference>
<dbReference type="PROSITE" id="PS50005">
    <property type="entry name" value="TPR"/>
    <property type="match status" value="1"/>
</dbReference>
<dbReference type="EMBL" id="CP139960">
    <property type="protein sequence ID" value="WQD38790.1"/>
    <property type="molecule type" value="Genomic_DNA"/>
</dbReference>
<dbReference type="PANTHER" id="PTHR43280:SF2">
    <property type="entry name" value="HTH-TYPE TRANSCRIPTIONAL REGULATOR EXSA"/>
    <property type="match status" value="1"/>
</dbReference>
<evidence type="ECO:0000259" key="7">
    <source>
        <dbReference type="PROSITE" id="PS01124"/>
    </source>
</evidence>
<feature type="chain" id="PRO_5046252283" evidence="6">
    <location>
        <begin position="23"/>
        <end position="550"/>
    </location>
</feature>
<dbReference type="SUPFAM" id="SSF48452">
    <property type="entry name" value="TPR-like"/>
    <property type="match status" value="1"/>
</dbReference>
<keyword evidence="4" id="KW-0802">TPR repeat</keyword>
<evidence type="ECO:0000256" key="5">
    <source>
        <dbReference type="SAM" id="Phobius"/>
    </source>
</evidence>
<dbReference type="SMART" id="SM00342">
    <property type="entry name" value="HTH_ARAC"/>
    <property type="match status" value="1"/>
</dbReference>
<evidence type="ECO:0000256" key="1">
    <source>
        <dbReference type="ARBA" id="ARBA00023015"/>
    </source>
</evidence>
<keyword evidence="5" id="KW-0812">Transmembrane</keyword>
<keyword evidence="5" id="KW-1133">Transmembrane helix</keyword>
<feature type="repeat" description="TPR" evidence="4">
    <location>
        <begin position="191"/>
        <end position="224"/>
    </location>
</feature>
<feature type="transmembrane region" description="Helical" evidence="5">
    <location>
        <begin position="335"/>
        <end position="354"/>
    </location>
</feature>
<keyword evidence="6" id="KW-0732">Signal</keyword>
<keyword evidence="9" id="KW-1185">Reference proteome</keyword>
<keyword evidence="5" id="KW-0472">Membrane</keyword>
<dbReference type="Gene3D" id="1.25.40.10">
    <property type="entry name" value="Tetratricopeptide repeat domain"/>
    <property type="match status" value="2"/>
</dbReference>
<feature type="domain" description="HTH araC/xylS-type" evidence="7">
    <location>
        <begin position="434"/>
        <end position="538"/>
    </location>
</feature>
<reference evidence="8 9" key="1">
    <citation type="submission" date="2023-12" db="EMBL/GenBank/DDBJ databases">
        <title>Genome sequencing and assembly of bacterial species from a model synthetic community.</title>
        <authorList>
            <person name="Hogle S.L."/>
        </authorList>
    </citation>
    <scope>NUCLEOTIDE SEQUENCE [LARGE SCALE GENOMIC DNA]</scope>
    <source>
        <strain evidence="8 9">HAMBI_3031</strain>
    </source>
</reference>
<feature type="signal peptide" evidence="6">
    <location>
        <begin position="1"/>
        <end position="22"/>
    </location>
</feature>
<dbReference type="InterPro" id="IPR009057">
    <property type="entry name" value="Homeodomain-like_sf"/>
</dbReference>
<dbReference type="InterPro" id="IPR019734">
    <property type="entry name" value="TPR_rpt"/>
</dbReference>
<dbReference type="PROSITE" id="PS01124">
    <property type="entry name" value="HTH_ARAC_FAMILY_2"/>
    <property type="match status" value="1"/>
</dbReference>
<evidence type="ECO:0000256" key="2">
    <source>
        <dbReference type="ARBA" id="ARBA00023125"/>
    </source>
</evidence>
<dbReference type="PANTHER" id="PTHR43280">
    <property type="entry name" value="ARAC-FAMILY TRANSCRIPTIONAL REGULATOR"/>
    <property type="match status" value="1"/>
</dbReference>
<proteinExistence type="predicted"/>
<sequence>MKKFFYLLLLTVCSIFSIKAAAQDPDAYNKLYTKVYLEISPKDMQLALQMADSLFAVSTTPLFKTKSLMLSASLYQQQQSLTKAAELAEEAYKIIGKTSDYNWMVRISGFLATQYRMLQLYGKSKIYCDRALAMVPRINNPEMVKSTMGLIYQELAYNAIAVKDYHASLQYIRESQKNFDHISQNKEYLTADNEQLLGLNYFHLADYKRALHHYQKSLNLMSNMPDNITKGLCYNGIAAVYIQKENLSRAKPYLDSAGKVAGDSRHLPLKNEIYKTSQQYYLKVKDLSGYEKVRQQQDSVRDEISSSRAKFLDSALIKMENKNLESQRIIKARNIPIALGAIFIIAGTSYFYFYRRRQKRRFSQFMADFEREGKTGGAGSSVPDFIPPLLQPELTTVAADDATNDLQNEVAKPLARKQANQQVMPEETQQRILAGLNLFEEQHLFTAASISLSFLSTHLNTNSKYLSYILRQYKQKDFTRYINDLRINYIIKSLKEDPEWRKYKISILAEKAGFSSHSKFTNIFKTYTGLSPSTFIQYLEGEKAANVNNM</sequence>
<gene>
    <name evidence="8" type="ORF">U0035_01360</name>
</gene>
<dbReference type="InterPro" id="IPR018060">
    <property type="entry name" value="HTH_AraC"/>
</dbReference>
<keyword evidence="1" id="KW-0805">Transcription regulation</keyword>
<evidence type="ECO:0000256" key="6">
    <source>
        <dbReference type="SAM" id="SignalP"/>
    </source>
</evidence>
<dbReference type="RefSeq" id="WP_114792712.1">
    <property type="nucleotide sequence ID" value="NZ_CP139960.1"/>
</dbReference>
<keyword evidence="2" id="KW-0238">DNA-binding</keyword>
<dbReference type="Proteomes" id="UP001325680">
    <property type="component" value="Chromosome"/>
</dbReference>
<organism evidence="8 9">
    <name type="scientific">Niabella yanshanensis</name>
    <dbReference type="NCBI Taxonomy" id="577386"/>
    <lineage>
        <taxon>Bacteria</taxon>
        <taxon>Pseudomonadati</taxon>
        <taxon>Bacteroidota</taxon>
        <taxon>Chitinophagia</taxon>
        <taxon>Chitinophagales</taxon>
        <taxon>Chitinophagaceae</taxon>
        <taxon>Niabella</taxon>
    </lineage>
</organism>
<accession>A0ABZ0W9F9</accession>
<evidence type="ECO:0000313" key="8">
    <source>
        <dbReference type="EMBL" id="WQD38790.1"/>
    </source>
</evidence>
<evidence type="ECO:0000313" key="9">
    <source>
        <dbReference type="Proteomes" id="UP001325680"/>
    </source>
</evidence>
<dbReference type="SMART" id="SM00028">
    <property type="entry name" value="TPR"/>
    <property type="match status" value="3"/>
</dbReference>